<feature type="compositionally biased region" description="Basic residues" evidence="1">
    <location>
        <begin position="112"/>
        <end position="122"/>
    </location>
</feature>
<name>N6X447_9ACTO</name>
<reference evidence="2 3" key="1">
    <citation type="submission" date="2013-03" db="EMBL/GenBank/DDBJ databases">
        <title>Reference genome for the Human Microbiome Project.</title>
        <authorList>
            <person name="Aqrawi P."/>
            <person name="Ayvaz T."/>
            <person name="Bess C."/>
            <person name="Blankenburg K."/>
            <person name="Coyle M."/>
            <person name="Deng J."/>
            <person name="Forbes L."/>
            <person name="Fowler G."/>
            <person name="Francisco L."/>
            <person name="Fu Q."/>
            <person name="Gibbs R."/>
            <person name="Gross S."/>
            <person name="Gubbala S."/>
            <person name="Hale W."/>
            <person name="Hemphill L."/>
            <person name="Highlander S."/>
            <person name="Hirani K."/>
            <person name="Jackson L."/>
            <person name="Jakkamsetti A."/>
            <person name="Javaid M."/>
            <person name="Jayaseelan J.C."/>
            <person name="Jiang H."/>
            <person name="Joshi V."/>
            <person name="Korchina V."/>
            <person name="Kovar C."/>
            <person name="Lara F."/>
            <person name="Lee S."/>
            <person name="Liu Y."/>
            <person name="Mata R."/>
            <person name="Mathew T."/>
            <person name="Munidasa M."/>
            <person name="Muzny D."/>
            <person name="Nazareth L."/>
            <person name="Ngo R."/>
            <person name="Nguyen L."/>
            <person name="Nguyen N."/>
            <person name="Okwuonu G."/>
            <person name="Ongeri F."/>
            <person name="Palculict T."/>
            <person name="Patil S."/>
            <person name="Petrosino J."/>
            <person name="Pham C."/>
            <person name="Pham P."/>
            <person name="Pu L.-L."/>
            <person name="Qin X."/>
            <person name="Qu J."/>
            <person name="Reid J."/>
            <person name="Ross M."/>
            <person name="Ruth R."/>
            <person name="Saada N."/>
            <person name="San Lucas F."/>
            <person name="Santibanez J."/>
            <person name="Shang Y."/>
            <person name="Simmons D."/>
            <person name="Song X.-Z."/>
            <person name="Tang L.-Y."/>
            <person name="Thornton R."/>
            <person name="Warren J."/>
            <person name="Weissenberger G."/>
            <person name="Wilczek-Boney K."/>
            <person name="Worley K."/>
            <person name="Youmans B."/>
            <person name="Zhang J."/>
            <person name="Zhang L."/>
            <person name="Zhao Z."/>
            <person name="Zhou C."/>
            <person name="Zhu D."/>
            <person name="Zhu Y."/>
        </authorList>
    </citation>
    <scope>NUCLEOTIDE SEQUENCE [LARGE SCALE GENOMIC DNA]</scope>
    <source>
        <strain evidence="2 3">F0333</strain>
    </source>
</reference>
<feature type="compositionally biased region" description="Basic and acidic residues" evidence="1">
    <location>
        <begin position="25"/>
        <end position="45"/>
    </location>
</feature>
<dbReference type="AlphaFoldDB" id="N6X447"/>
<organism evidence="2 3">
    <name type="scientific">Schaalia cardiffensis F0333</name>
    <dbReference type="NCBI Taxonomy" id="888050"/>
    <lineage>
        <taxon>Bacteria</taxon>
        <taxon>Bacillati</taxon>
        <taxon>Actinomycetota</taxon>
        <taxon>Actinomycetes</taxon>
        <taxon>Actinomycetales</taxon>
        <taxon>Actinomycetaceae</taxon>
        <taxon>Schaalia</taxon>
    </lineage>
</organism>
<keyword evidence="3" id="KW-1185">Reference proteome</keyword>
<evidence type="ECO:0000313" key="3">
    <source>
        <dbReference type="Proteomes" id="UP000013015"/>
    </source>
</evidence>
<proteinExistence type="predicted"/>
<feature type="compositionally biased region" description="Polar residues" evidence="1">
    <location>
        <begin position="77"/>
        <end position="111"/>
    </location>
</feature>
<dbReference type="STRING" id="888050.HMPREF9004_0758"/>
<evidence type="ECO:0000256" key="1">
    <source>
        <dbReference type="SAM" id="MobiDB-lite"/>
    </source>
</evidence>
<dbReference type="Proteomes" id="UP000013015">
    <property type="component" value="Unassembled WGS sequence"/>
</dbReference>
<feature type="compositionally biased region" description="Basic residues" evidence="1">
    <location>
        <begin position="15"/>
        <end position="24"/>
    </location>
</feature>
<gene>
    <name evidence="2" type="ORF">HMPREF9004_0758</name>
</gene>
<dbReference type="HOGENOM" id="CLU_2021751_0_0_11"/>
<comment type="caution">
    <text evidence="2">The sequence shown here is derived from an EMBL/GenBank/DDBJ whole genome shotgun (WGS) entry which is preliminary data.</text>
</comment>
<feature type="region of interest" description="Disordered" evidence="1">
    <location>
        <begin position="1"/>
        <end position="122"/>
    </location>
</feature>
<dbReference type="EMBL" id="AQHZ01000013">
    <property type="protein sequence ID" value="ENO18501.1"/>
    <property type="molecule type" value="Genomic_DNA"/>
</dbReference>
<accession>N6X447</accession>
<protein>
    <submittedName>
        <fullName evidence="2">Uncharacterized protein</fullName>
    </submittedName>
</protein>
<evidence type="ECO:0000313" key="2">
    <source>
        <dbReference type="EMBL" id="ENO18501.1"/>
    </source>
</evidence>
<sequence>MFLFLRTHTPNTISHRVRRMHQRRDHNQGRQDPPLDLHPHPKHDLAPGPGLAPPPRSQPGETTPSPTPAPTPQTQSHARSNARTTTEITTRGDNTLPYTRTHTPNTISRQVQRTHHHRDRGL</sequence>